<comment type="caution">
    <text evidence="1">The sequence shown here is derived from an EMBL/GenBank/DDBJ whole genome shotgun (WGS) entry which is preliminary data.</text>
</comment>
<evidence type="ECO:0000313" key="1">
    <source>
        <dbReference type="EMBL" id="GMF63763.1"/>
    </source>
</evidence>
<proteinExistence type="predicted"/>
<protein>
    <submittedName>
        <fullName evidence="1">Unnamed protein product</fullName>
    </submittedName>
</protein>
<dbReference type="Proteomes" id="UP001165121">
    <property type="component" value="Unassembled WGS sequence"/>
</dbReference>
<sequence length="481" mass="55035">MDVLTLCASKRPMWNRRKWSRIDAYLQVDGVFDVADRSYHGTKQDHDSPPLKGLLTIWGLLDPIALARPHTWDQEGLRRHHAETHTYCYKIPGYGEASSRLDRWYVSATTLPWVAAWNTVQIGANQDHHAAKLHLRSRDDPIRVMKPSRIHPVLAFVETAVQTMTAQILQDFYEAIQTTEHTAETSARKWEELKQEIARRTRICIRERRRMLRNTSKQKLARLIRQQQRHQAALAGTPDTVESITDNLDGVHLDDTVEPTRSARLARAIADCKRERALNRLSKLFRDATHWTGKTTKAMFRRVSTKFADNVIHRLDPIPGAPPRSIHEKADILADAWQPIFQQTASDREFVKPVAAWDQQQGKAAGPDRLGNDWYRDYEEWPVTKLLNLWYDAAYFPPSFLEADIFCLKKGGASCNALNFRPLALLNTDEKIYTRILASRVGITLPDTIHPNQNGFVSGRTIHDTLDLYAAAQSMVITDPD</sequence>
<dbReference type="EMBL" id="BSXT01007486">
    <property type="protein sequence ID" value="GMF63763.1"/>
    <property type="molecule type" value="Genomic_DNA"/>
</dbReference>
<dbReference type="OrthoDB" id="168226at2759"/>
<name>A0A9W6YHN2_9STRA</name>
<gene>
    <name evidence="1" type="ORF">Pfra01_002778500</name>
</gene>
<keyword evidence="2" id="KW-1185">Reference proteome</keyword>
<organism evidence="1 2">
    <name type="scientific">Phytophthora fragariaefolia</name>
    <dbReference type="NCBI Taxonomy" id="1490495"/>
    <lineage>
        <taxon>Eukaryota</taxon>
        <taxon>Sar</taxon>
        <taxon>Stramenopiles</taxon>
        <taxon>Oomycota</taxon>
        <taxon>Peronosporomycetes</taxon>
        <taxon>Peronosporales</taxon>
        <taxon>Peronosporaceae</taxon>
        <taxon>Phytophthora</taxon>
    </lineage>
</organism>
<reference evidence="1" key="1">
    <citation type="submission" date="2023-04" db="EMBL/GenBank/DDBJ databases">
        <title>Phytophthora fragariaefolia NBRC 109709.</title>
        <authorList>
            <person name="Ichikawa N."/>
            <person name="Sato H."/>
            <person name="Tonouchi N."/>
        </authorList>
    </citation>
    <scope>NUCLEOTIDE SEQUENCE</scope>
    <source>
        <strain evidence="1">NBRC 109709</strain>
    </source>
</reference>
<accession>A0A9W6YHN2</accession>
<dbReference type="AlphaFoldDB" id="A0A9W6YHN2"/>
<dbReference type="PANTHER" id="PTHR19446">
    <property type="entry name" value="REVERSE TRANSCRIPTASES"/>
    <property type="match status" value="1"/>
</dbReference>
<evidence type="ECO:0000313" key="2">
    <source>
        <dbReference type="Proteomes" id="UP001165121"/>
    </source>
</evidence>